<keyword evidence="4" id="KW-0808">Transferase</keyword>
<reference evidence="13" key="1">
    <citation type="submission" date="2015-10" db="EMBL/GenBank/DDBJ databases">
        <authorList>
            <person name="Regsiter A."/>
            <person name="william w."/>
        </authorList>
    </citation>
    <scope>NUCLEOTIDE SEQUENCE</scope>
    <source>
        <strain evidence="13">Montdore</strain>
    </source>
</reference>
<feature type="non-terminal residue" evidence="13">
    <location>
        <position position="503"/>
    </location>
</feature>
<dbReference type="InterPro" id="IPR024826">
    <property type="entry name" value="DNA_pol_delta/II_ssu"/>
</dbReference>
<evidence type="ECO:0000256" key="8">
    <source>
        <dbReference type="ARBA" id="ARBA00023242"/>
    </source>
</evidence>
<evidence type="ECO:0000256" key="7">
    <source>
        <dbReference type="ARBA" id="ARBA00022932"/>
    </source>
</evidence>
<dbReference type="InterPro" id="IPR040663">
    <property type="entry name" value="DNA_pol_D_N"/>
</dbReference>
<dbReference type="Gene3D" id="2.40.50.430">
    <property type="match status" value="1"/>
</dbReference>
<comment type="similarity">
    <text evidence="2">Belongs to the DNA polymerase delta/II small subunit family.</text>
</comment>
<evidence type="ECO:0000256" key="6">
    <source>
        <dbReference type="ARBA" id="ARBA00022705"/>
    </source>
</evidence>
<evidence type="ECO:0000259" key="12">
    <source>
        <dbReference type="Pfam" id="PF18018"/>
    </source>
</evidence>
<dbReference type="GO" id="GO:0003677">
    <property type="term" value="F:DNA binding"/>
    <property type="evidence" value="ECO:0007669"/>
    <property type="project" value="InterPro"/>
</dbReference>
<dbReference type="PANTHER" id="PTHR10416:SF0">
    <property type="entry name" value="DNA POLYMERASE DELTA SUBUNIT 2"/>
    <property type="match status" value="1"/>
</dbReference>
<evidence type="ECO:0000256" key="5">
    <source>
        <dbReference type="ARBA" id="ARBA00022695"/>
    </source>
</evidence>
<keyword evidence="7" id="KW-0239">DNA-directed DNA polymerase</keyword>
<sequence>GAFHYQFPPPPQPCRPSPNPFPIPPIGKGAKMGSSSKKSSPMDLLSDVEQTYPIHERVQSAQTELEKFTVEGRTYQRQFATMYFLRLVDLKPSVEAVALETWEGTEIGGDIVQRADRVLEVRQGELCWIIGTIYMDMPLKPNILEDITKDQWIAAPPPRDKYVTPGADQIMLEDESGRLRLVGKALEKECLVTGVVVGVMGTETKDGDFDVVDVIVPELPPQENKLDIGEGEKQRGGKRKVALVSGLSFKGNAMENFETELLAEYLLGEVGGVDDQESASKITRLIIAGNSLAPAVTLPPVKGEEKHKKYGYDSTAYNANPALALDSLLATLLPSLPVTILPGPTDPANVSLPQQPLHPAIFRNAKHYTASSLHTTTNPCCIDIDGLKFLGTAGQNLDDVYKYVEGEDRLGMCERLLRWRCVAPTAPDTLWSFPFEGKDMYVIKECPHVFFIGNQERFESRLVEAGPQKQLCRIILIPKFSETKEAVLLDLDTLECESVKFGV</sequence>
<dbReference type="GO" id="GO:0043625">
    <property type="term" value="C:delta DNA polymerase complex"/>
    <property type="evidence" value="ECO:0007669"/>
    <property type="project" value="TreeGrafter"/>
</dbReference>
<dbReference type="Pfam" id="PF04042">
    <property type="entry name" value="DNA_pol_E_B"/>
    <property type="match status" value="1"/>
</dbReference>
<organism evidence="13 14">
    <name type="scientific">Tuber aestivum</name>
    <name type="common">summer truffle</name>
    <dbReference type="NCBI Taxonomy" id="59557"/>
    <lineage>
        <taxon>Eukaryota</taxon>
        <taxon>Fungi</taxon>
        <taxon>Dikarya</taxon>
        <taxon>Ascomycota</taxon>
        <taxon>Pezizomycotina</taxon>
        <taxon>Pezizomycetes</taxon>
        <taxon>Pezizales</taxon>
        <taxon>Tuberaceae</taxon>
        <taxon>Tuber</taxon>
    </lineage>
</organism>
<dbReference type="GO" id="GO:0003887">
    <property type="term" value="F:DNA-directed DNA polymerase activity"/>
    <property type="evidence" value="ECO:0007669"/>
    <property type="project" value="UniProtKB-KW"/>
</dbReference>
<evidence type="ECO:0000256" key="3">
    <source>
        <dbReference type="ARBA" id="ARBA00012417"/>
    </source>
</evidence>
<dbReference type="Gene3D" id="3.60.21.50">
    <property type="match status" value="1"/>
</dbReference>
<dbReference type="Proteomes" id="UP001412239">
    <property type="component" value="Unassembled WGS sequence"/>
</dbReference>
<evidence type="ECO:0000313" key="14">
    <source>
        <dbReference type="Proteomes" id="UP001412239"/>
    </source>
</evidence>
<evidence type="ECO:0000259" key="11">
    <source>
        <dbReference type="Pfam" id="PF04042"/>
    </source>
</evidence>
<protein>
    <recommendedName>
        <fullName evidence="3">DNA-directed DNA polymerase</fullName>
        <ecNumber evidence="3">2.7.7.7</ecNumber>
    </recommendedName>
</protein>
<dbReference type="PANTHER" id="PTHR10416">
    <property type="entry name" value="DNA POLYMERASE DELTA SUBUNIT 2"/>
    <property type="match status" value="1"/>
</dbReference>
<accession>A0A292PSI7</accession>
<name>A0A292PSI7_9PEZI</name>
<keyword evidence="8" id="KW-0539">Nucleus</keyword>
<feature type="non-terminal residue" evidence="13">
    <location>
        <position position="1"/>
    </location>
</feature>
<evidence type="ECO:0000256" key="10">
    <source>
        <dbReference type="SAM" id="MobiDB-lite"/>
    </source>
</evidence>
<comment type="subcellular location">
    <subcellularLocation>
        <location evidence="1">Nucleus</location>
    </subcellularLocation>
</comment>
<dbReference type="EMBL" id="LN891045">
    <property type="protein sequence ID" value="CUS10509.1"/>
    <property type="molecule type" value="Genomic_DNA"/>
</dbReference>
<dbReference type="FunFam" id="2.40.50.430:FF:000002">
    <property type="entry name" value="DNA polymerase delta subunit"/>
    <property type="match status" value="1"/>
</dbReference>
<dbReference type="GO" id="GO:0006273">
    <property type="term" value="P:lagging strand elongation"/>
    <property type="evidence" value="ECO:0007669"/>
    <property type="project" value="UniProtKB-ARBA"/>
</dbReference>
<dbReference type="CDD" id="cd07387">
    <property type="entry name" value="MPP_PolD2_C"/>
    <property type="match status" value="1"/>
</dbReference>
<dbReference type="EC" id="2.7.7.7" evidence="3"/>
<feature type="compositionally biased region" description="Pro residues" evidence="10">
    <location>
        <begin position="7"/>
        <end position="25"/>
    </location>
</feature>
<keyword evidence="6" id="KW-0235">DNA replication</keyword>
<evidence type="ECO:0000256" key="4">
    <source>
        <dbReference type="ARBA" id="ARBA00022679"/>
    </source>
</evidence>
<dbReference type="Pfam" id="PF18018">
    <property type="entry name" value="DNA_pol_D_N"/>
    <property type="match status" value="1"/>
</dbReference>
<evidence type="ECO:0000313" key="13">
    <source>
        <dbReference type="EMBL" id="CUS10509.1"/>
    </source>
</evidence>
<feature type="domain" description="DNA polymerase delta subunit OB-fold" evidence="12">
    <location>
        <begin position="78"/>
        <end position="214"/>
    </location>
</feature>
<comment type="catalytic activity">
    <reaction evidence="9">
        <text>DNA(n) + a 2'-deoxyribonucleoside 5'-triphosphate = DNA(n+1) + diphosphate</text>
        <dbReference type="Rhea" id="RHEA:22508"/>
        <dbReference type="Rhea" id="RHEA-COMP:17339"/>
        <dbReference type="Rhea" id="RHEA-COMP:17340"/>
        <dbReference type="ChEBI" id="CHEBI:33019"/>
        <dbReference type="ChEBI" id="CHEBI:61560"/>
        <dbReference type="ChEBI" id="CHEBI:173112"/>
        <dbReference type="EC" id="2.7.7.7"/>
    </reaction>
</comment>
<dbReference type="AlphaFoldDB" id="A0A292PSI7"/>
<proteinExistence type="inferred from homology"/>
<feature type="region of interest" description="Disordered" evidence="10">
    <location>
        <begin position="1"/>
        <end position="42"/>
    </location>
</feature>
<dbReference type="GO" id="GO:0006281">
    <property type="term" value="P:DNA repair"/>
    <property type="evidence" value="ECO:0007669"/>
    <property type="project" value="UniProtKB-ARBA"/>
</dbReference>
<evidence type="ECO:0000256" key="1">
    <source>
        <dbReference type="ARBA" id="ARBA00004123"/>
    </source>
</evidence>
<dbReference type="InterPro" id="IPR007185">
    <property type="entry name" value="DNA_pol_a/d/e_bsu"/>
</dbReference>
<dbReference type="InterPro" id="IPR041863">
    <property type="entry name" value="PolD2_C"/>
</dbReference>
<evidence type="ECO:0000256" key="2">
    <source>
        <dbReference type="ARBA" id="ARBA00006035"/>
    </source>
</evidence>
<feature type="domain" description="DNA polymerase alpha/delta/epsilon subunit B" evidence="11">
    <location>
        <begin position="241"/>
        <end position="458"/>
    </location>
</feature>
<evidence type="ECO:0000256" key="9">
    <source>
        <dbReference type="ARBA" id="ARBA00049244"/>
    </source>
</evidence>
<keyword evidence="5" id="KW-0548">Nucleotidyltransferase</keyword>
<gene>
    <name evidence="13" type="ORF">GSTUAT00005373001</name>
</gene>
<feature type="compositionally biased region" description="Low complexity" evidence="10">
    <location>
        <begin position="27"/>
        <end position="39"/>
    </location>
</feature>
<keyword evidence="14" id="KW-1185">Reference proteome</keyword>